<reference evidence="2" key="1">
    <citation type="submission" date="2009-11" db="EMBL/GenBank/DDBJ databases">
        <authorList>
            <consortium name="The Broad Institute Genome Sequencing Platform"/>
            <person name="Ward D."/>
            <person name="Feldgarden M."/>
            <person name="Earl A."/>
            <person name="Young S.K."/>
            <person name="Zeng Q."/>
            <person name="Koehrsen M."/>
            <person name="Alvarado L."/>
            <person name="Berlin A."/>
            <person name="Bochicchio J."/>
            <person name="Borenstein D."/>
            <person name="Chapman S.B."/>
            <person name="Chen Z."/>
            <person name="Engels R."/>
            <person name="Freedman E."/>
            <person name="Gellesch M."/>
            <person name="Goldberg J."/>
            <person name="Griggs A."/>
            <person name="Gujja S."/>
            <person name="Heilman E."/>
            <person name="Heiman D."/>
            <person name="Hepburn T."/>
            <person name="Howarth C."/>
            <person name="Jen D."/>
            <person name="Larson L."/>
            <person name="Lewis B."/>
            <person name="Mehta T."/>
            <person name="Park D."/>
            <person name="Pearson M."/>
            <person name="Roberts A."/>
            <person name="Saif S."/>
            <person name="Shea T."/>
            <person name="Shenoy N."/>
            <person name="Sisk P."/>
            <person name="Stolte C."/>
            <person name="Sykes S."/>
            <person name="Thomson T."/>
            <person name="Walk T."/>
            <person name="White J."/>
            <person name="Yandava C."/>
            <person name="Izard J."/>
            <person name="Baranova O.V."/>
            <person name="Blanton J.M."/>
            <person name="Tanner A.C."/>
            <person name="Dewhirst F.E."/>
            <person name="Haas B."/>
            <person name="Nusbaum C."/>
            <person name="Birren B."/>
        </authorList>
    </citation>
    <scope>NUCLEOTIDE SEQUENCE [LARGE SCALE GENOMIC DNA]</scope>
    <source>
        <strain evidence="2">1-1 BBBD Race 1</strain>
    </source>
</reference>
<dbReference type="EMBL" id="ADAS02000052">
    <property type="protein sequence ID" value="OAV93273.1"/>
    <property type="molecule type" value="Genomic_DNA"/>
</dbReference>
<dbReference type="VEuPathDB" id="FungiDB:PTTG_27360"/>
<sequence>MSRNVSNGQRGNGSTPSSTNWMKELPNVSPVIRGAIKNQTPDSNKMRKISLEYCFYVATGNEESSSTRGSNKRKAVTEPDANSRQLVSDPGKLYILWDVEHRDLFAFKRAVINVIRDKDAATHAQEQEDEGMITWIATIPNGGLFAGEHVALEHEDRFLLFLSECKQQSADCKITVSLFQKDSKQPHRRTVARKRISLFGDYPKYPALSPPIVENICLIRATHLPCERLSGSSTDPVFINPKHPTQFVVLSTNMMVHWAKGMITSKEITVHNPPSLPAFNFTSNEVVDSHPDNQHDTADSRKPSDPKKNDPLGQVPASNTLHSSPILNPNLQPSPARNANAQVSPVSIKNEQTASVAAVLAPPADNTASAPASSIPTQICSLEDYFRFAHVPACATMYNALRELGITHHSMFERLLPCQLQEVGVKPGPARALTFASSIPEQMLSLEDYFRLAHVPACATIYNALGELGITHHSMFEHFLPSELQKVGVKPEPARALTFGMRNYKSRISSIRAETQ</sequence>
<reference evidence="3 4" key="3">
    <citation type="journal article" date="2017" name="G3 (Bethesda)">
        <title>Comparative analysis highlights variable genome content of wheat rusts and divergence of the mating loci.</title>
        <authorList>
            <person name="Cuomo C.A."/>
            <person name="Bakkeren G."/>
            <person name="Khalil H.B."/>
            <person name="Panwar V."/>
            <person name="Joly D."/>
            <person name="Linning R."/>
            <person name="Sakthikumar S."/>
            <person name="Song X."/>
            <person name="Adiconis X."/>
            <person name="Fan L."/>
            <person name="Goldberg J.M."/>
            <person name="Levin J.Z."/>
            <person name="Young S."/>
            <person name="Zeng Q."/>
            <person name="Anikster Y."/>
            <person name="Bruce M."/>
            <person name="Wang M."/>
            <person name="Yin C."/>
            <person name="McCallum B."/>
            <person name="Szabo L.J."/>
            <person name="Hulbert S."/>
            <person name="Chen X."/>
            <person name="Fellers J.P."/>
        </authorList>
    </citation>
    <scope>NUCLEOTIDE SEQUENCE</scope>
    <source>
        <strain evidence="4">Isolate 1-1 / race 1 (BBBD)</strain>
        <strain evidence="3">isolate 1-1 / race 1 (BBBD)</strain>
    </source>
</reference>
<feature type="region of interest" description="Disordered" evidence="1">
    <location>
        <begin position="281"/>
        <end position="343"/>
    </location>
</feature>
<feature type="compositionally biased region" description="Basic and acidic residues" evidence="1">
    <location>
        <begin position="287"/>
        <end position="310"/>
    </location>
</feature>
<feature type="compositionally biased region" description="Polar residues" evidence="1">
    <location>
        <begin position="316"/>
        <end position="343"/>
    </location>
</feature>
<accession>A0A180GMW9</accession>
<dbReference type="EnsemblFungi" id="PTTG_27360-t43_1">
    <property type="protein sequence ID" value="PTTG_27360-t43_1-p1"/>
    <property type="gene ID" value="PTTG_27360"/>
</dbReference>
<organism evidence="2">
    <name type="scientific">Puccinia triticina (isolate 1-1 / race 1 (BBBD))</name>
    <name type="common">Brown leaf rust fungus</name>
    <dbReference type="NCBI Taxonomy" id="630390"/>
    <lineage>
        <taxon>Eukaryota</taxon>
        <taxon>Fungi</taxon>
        <taxon>Dikarya</taxon>
        <taxon>Basidiomycota</taxon>
        <taxon>Pucciniomycotina</taxon>
        <taxon>Pucciniomycetes</taxon>
        <taxon>Pucciniales</taxon>
        <taxon>Pucciniaceae</taxon>
        <taxon>Puccinia</taxon>
    </lineage>
</organism>
<evidence type="ECO:0000256" key="1">
    <source>
        <dbReference type="SAM" id="MobiDB-lite"/>
    </source>
</evidence>
<dbReference type="Proteomes" id="UP000005240">
    <property type="component" value="Unassembled WGS sequence"/>
</dbReference>
<evidence type="ECO:0000313" key="4">
    <source>
        <dbReference type="Proteomes" id="UP000005240"/>
    </source>
</evidence>
<reference evidence="3" key="4">
    <citation type="submission" date="2025-05" db="UniProtKB">
        <authorList>
            <consortium name="EnsemblFungi"/>
        </authorList>
    </citation>
    <scope>IDENTIFICATION</scope>
    <source>
        <strain evidence="3">isolate 1-1 / race 1 (BBBD)</strain>
    </source>
</reference>
<protein>
    <submittedName>
        <fullName evidence="2 3">Uncharacterized protein</fullName>
    </submittedName>
</protein>
<gene>
    <name evidence="2" type="ORF">PTTG_27360</name>
</gene>
<feature type="compositionally biased region" description="Polar residues" evidence="1">
    <location>
        <begin position="1"/>
        <end position="21"/>
    </location>
</feature>
<dbReference type="OrthoDB" id="2498281at2759"/>
<evidence type="ECO:0000313" key="3">
    <source>
        <dbReference type="EnsemblFungi" id="PTTG_27360-t43_1-p1"/>
    </source>
</evidence>
<proteinExistence type="predicted"/>
<keyword evidence="4" id="KW-1185">Reference proteome</keyword>
<dbReference type="AlphaFoldDB" id="A0A180GMW9"/>
<feature type="region of interest" description="Disordered" evidence="1">
    <location>
        <begin position="1"/>
        <end position="26"/>
    </location>
</feature>
<evidence type="ECO:0000313" key="2">
    <source>
        <dbReference type="EMBL" id="OAV93273.1"/>
    </source>
</evidence>
<reference evidence="2" key="2">
    <citation type="submission" date="2016-05" db="EMBL/GenBank/DDBJ databases">
        <title>Comparative analysis highlights variable genome content of wheat rusts and divergence of the mating loci.</title>
        <authorList>
            <person name="Cuomo C.A."/>
            <person name="Bakkeren G."/>
            <person name="Szabo L."/>
            <person name="Khalil H."/>
            <person name="Joly D."/>
            <person name="Goldberg J."/>
            <person name="Young S."/>
            <person name="Zeng Q."/>
            <person name="Fellers J."/>
        </authorList>
    </citation>
    <scope>NUCLEOTIDE SEQUENCE [LARGE SCALE GENOMIC DNA]</scope>
    <source>
        <strain evidence="2">1-1 BBBD Race 1</strain>
    </source>
</reference>
<name>A0A180GMW9_PUCT1</name>
<feature type="region of interest" description="Disordered" evidence="1">
    <location>
        <begin position="62"/>
        <end position="83"/>
    </location>
</feature>